<name>A0A2M9R740_9FLAO</name>
<keyword evidence="2" id="KW-1133">Transmembrane helix</keyword>
<dbReference type="Proteomes" id="UP000231960">
    <property type="component" value="Unassembled WGS sequence"/>
</dbReference>
<feature type="region of interest" description="Disordered" evidence="1">
    <location>
        <begin position="84"/>
        <end position="136"/>
    </location>
</feature>
<sequence>MMKDFEKDIKKHFHQREIQPSADAWERMEILLDKKQSKKRKSYGYLWSAAASVILMIGLWSILKEPEEDLRKAVEQPVIVEDAPTQKTTSKTEKQKVVSNQSTVQKPVKSAKQKAQPQSTSTEEYVVAEEENPKKKTEELSTDFNIVYPSEYNKEEKFFTERKQVEIYVNPEKLLHNAEIERQMENIYTDGQNLWRKIKEINASVEHNKMTENEENNF</sequence>
<gene>
    <name evidence="3" type="ORF">CDL10_09120</name>
</gene>
<keyword evidence="2" id="KW-0812">Transmembrane</keyword>
<reference evidence="3 4" key="1">
    <citation type="submission" date="2017-06" db="EMBL/GenBank/DDBJ databases">
        <title>Description of Avrilella dinanensis gen. nov. sp. nov.</title>
        <authorList>
            <person name="Leyer C."/>
            <person name="Sassi M."/>
            <person name="Minet J."/>
            <person name="Kayal S."/>
            <person name="Cattoir V."/>
        </authorList>
    </citation>
    <scope>NUCLEOTIDE SEQUENCE [LARGE SCALE GENOMIC DNA]</scope>
    <source>
        <strain evidence="3 4">UR159</strain>
    </source>
</reference>
<protein>
    <submittedName>
        <fullName evidence="3">Uncharacterized protein</fullName>
    </submittedName>
</protein>
<dbReference type="RefSeq" id="WP_100678240.1">
    <property type="nucleotide sequence ID" value="NZ_NIPO01000001.1"/>
</dbReference>
<feature type="transmembrane region" description="Helical" evidence="2">
    <location>
        <begin position="44"/>
        <end position="63"/>
    </location>
</feature>
<dbReference type="AlphaFoldDB" id="A0A2M9R740"/>
<comment type="caution">
    <text evidence="3">The sequence shown here is derived from an EMBL/GenBank/DDBJ whole genome shotgun (WGS) entry which is preliminary data.</text>
</comment>
<keyword evidence="4" id="KW-1185">Reference proteome</keyword>
<accession>A0A2M9R740</accession>
<dbReference type="OrthoDB" id="1247025at2"/>
<feature type="compositionally biased region" description="Polar residues" evidence="1">
    <location>
        <begin position="113"/>
        <end position="123"/>
    </location>
</feature>
<keyword evidence="2" id="KW-0472">Membrane</keyword>
<evidence type="ECO:0000256" key="1">
    <source>
        <dbReference type="SAM" id="MobiDB-lite"/>
    </source>
</evidence>
<proteinExistence type="predicted"/>
<evidence type="ECO:0000313" key="3">
    <source>
        <dbReference type="EMBL" id="PJR04682.1"/>
    </source>
</evidence>
<evidence type="ECO:0000313" key="4">
    <source>
        <dbReference type="Proteomes" id="UP000231960"/>
    </source>
</evidence>
<evidence type="ECO:0000256" key="2">
    <source>
        <dbReference type="SAM" id="Phobius"/>
    </source>
</evidence>
<dbReference type="EMBL" id="NIPO01000001">
    <property type="protein sequence ID" value="PJR04682.1"/>
    <property type="molecule type" value="Genomic_DNA"/>
</dbReference>
<organism evidence="3 4">
    <name type="scientific">Avrilella dinanensis</name>
    <dbReference type="NCBI Taxonomy" id="2008672"/>
    <lineage>
        <taxon>Bacteria</taxon>
        <taxon>Pseudomonadati</taxon>
        <taxon>Bacteroidota</taxon>
        <taxon>Flavobacteriia</taxon>
        <taxon>Flavobacteriales</taxon>
        <taxon>Flavobacteriaceae</taxon>
        <taxon>Avrilella</taxon>
    </lineage>
</organism>